<sequence length="39" mass="4179">MDKTAAFKDDLAFRFAPIINAKLGAHASAGFTTFDTADM</sequence>
<dbReference type="AlphaFoldDB" id="A0A6A0A633"/>
<organism evidence="1 2">
    <name type="scientific">Haematococcus lacustris</name>
    <name type="common">Green alga</name>
    <name type="synonym">Haematococcus pluvialis</name>
    <dbReference type="NCBI Taxonomy" id="44745"/>
    <lineage>
        <taxon>Eukaryota</taxon>
        <taxon>Viridiplantae</taxon>
        <taxon>Chlorophyta</taxon>
        <taxon>core chlorophytes</taxon>
        <taxon>Chlorophyceae</taxon>
        <taxon>CS clade</taxon>
        <taxon>Chlamydomonadales</taxon>
        <taxon>Haematococcaceae</taxon>
        <taxon>Haematococcus</taxon>
    </lineage>
</organism>
<accession>A0A6A0A633</accession>
<proteinExistence type="predicted"/>
<feature type="non-terminal residue" evidence="1">
    <location>
        <position position="1"/>
    </location>
</feature>
<evidence type="ECO:0000313" key="1">
    <source>
        <dbReference type="EMBL" id="GFH27972.1"/>
    </source>
</evidence>
<dbReference type="EMBL" id="BLLF01003693">
    <property type="protein sequence ID" value="GFH27972.1"/>
    <property type="molecule type" value="Genomic_DNA"/>
</dbReference>
<evidence type="ECO:0000313" key="2">
    <source>
        <dbReference type="Proteomes" id="UP000485058"/>
    </source>
</evidence>
<name>A0A6A0A633_HAELA</name>
<keyword evidence="2" id="KW-1185">Reference proteome</keyword>
<reference evidence="1 2" key="1">
    <citation type="submission" date="2020-02" db="EMBL/GenBank/DDBJ databases">
        <title>Draft genome sequence of Haematococcus lacustris strain NIES-144.</title>
        <authorList>
            <person name="Morimoto D."/>
            <person name="Nakagawa S."/>
            <person name="Yoshida T."/>
            <person name="Sawayama S."/>
        </authorList>
    </citation>
    <scope>NUCLEOTIDE SEQUENCE [LARGE SCALE GENOMIC DNA]</scope>
    <source>
        <strain evidence="1 2">NIES-144</strain>
    </source>
</reference>
<comment type="caution">
    <text evidence="1">The sequence shown here is derived from an EMBL/GenBank/DDBJ whole genome shotgun (WGS) entry which is preliminary data.</text>
</comment>
<gene>
    <name evidence="1" type="ORF">HaLaN_26375</name>
</gene>
<protein>
    <submittedName>
        <fullName evidence="1">Uncharacterized protein</fullName>
    </submittedName>
</protein>
<dbReference type="Proteomes" id="UP000485058">
    <property type="component" value="Unassembled WGS sequence"/>
</dbReference>